<evidence type="ECO:0000256" key="2">
    <source>
        <dbReference type="ARBA" id="ARBA00022723"/>
    </source>
</evidence>
<feature type="binding site" evidence="6">
    <location>
        <begin position="158"/>
        <end position="160"/>
    </location>
    <ligand>
        <name>substrate</name>
    </ligand>
</feature>
<dbReference type="PIRSF" id="PIRSF031924">
    <property type="entry name" value="Pi-irrepressible_AP"/>
    <property type="match status" value="1"/>
</dbReference>
<dbReference type="EMBL" id="CP028136">
    <property type="protein sequence ID" value="AVR44186.1"/>
    <property type="molecule type" value="Genomic_DNA"/>
</dbReference>
<dbReference type="RefSeq" id="WP_107010964.1">
    <property type="nucleotide sequence ID" value="NZ_CP028136.1"/>
</dbReference>
<evidence type="ECO:0000256" key="1">
    <source>
        <dbReference type="ARBA" id="ARBA00022553"/>
    </source>
</evidence>
<dbReference type="InterPro" id="IPR002591">
    <property type="entry name" value="Phosphodiest/P_Trfase"/>
</dbReference>
<feature type="binding site" evidence="6">
    <location>
        <position position="97"/>
    </location>
    <ligand>
        <name>substrate</name>
    </ligand>
</feature>
<evidence type="ECO:0000313" key="9">
    <source>
        <dbReference type="Proteomes" id="UP000241507"/>
    </source>
</evidence>
<sequence length="543" mass="60809">MKRYLIALFLLVNFFSVKAQIPDTRPKLVVGIVVDQMRYDYLSRFWNQYGEEGFKRLVNDGFNFKNNHFNYVPTATGPGHASVFSGTTPMNHGIISNNWYDKFSKEFIYCVSDGSVSPVGTTSDAGEMSPHRMKSSTFADENRLYTEMRGKTIGVSLKDRASILPAGHSANAAYWFNGREEANWISSSYYLKELPQWVKDFNNSGKAKSYLKTWNTLKDISVYTESGSDENNFEGGFRGKEKAVFPYDLKKLAPENGQFDILKSTPYGNDLTEEFAEAAVKGEQLGQDDITDVLTLSFSSTDYVGHNFGVNSKEIEDTYLRLDLTLAKFLKFLDKQVGPGNYTLFLTADHGAIDVPSYLQSQRVPSGYFEETKNNMNLDEFVKKEFDSDSLIANISNSQVFLNYDEIAKKGLELSDVEEKIAHYLLQQDHIYKVFTREELTAGSFTKGVGALIQNGFNQKRSGDVVFVLDPSYVVYSPTGSTHGSAFNYDTHVPLIFYGKGIRKGSTVKMSFIPDIAPTISSLLGIPFPSAATGKPLLEVLEK</sequence>
<gene>
    <name evidence="8" type="ORF">C7S20_02295</name>
</gene>
<dbReference type="Proteomes" id="UP000241507">
    <property type="component" value="Chromosome"/>
</dbReference>
<keyword evidence="1 5" id="KW-0597">Phosphoprotein</keyword>
<evidence type="ECO:0000256" key="4">
    <source>
        <dbReference type="PIRNR" id="PIRNR031924"/>
    </source>
</evidence>
<organism evidence="8 9">
    <name type="scientific">Christiangramia fulva</name>
    <dbReference type="NCBI Taxonomy" id="2126553"/>
    <lineage>
        <taxon>Bacteria</taxon>
        <taxon>Pseudomonadati</taxon>
        <taxon>Bacteroidota</taxon>
        <taxon>Flavobacteriia</taxon>
        <taxon>Flavobacteriales</taxon>
        <taxon>Flavobacteriaceae</taxon>
        <taxon>Christiangramia</taxon>
    </lineage>
</organism>
<dbReference type="Pfam" id="PF01663">
    <property type="entry name" value="Phosphodiest"/>
    <property type="match status" value="1"/>
</dbReference>
<proteinExistence type="predicted"/>
<evidence type="ECO:0000256" key="7">
    <source>
        <dbReference type="SAM" id="SignalP"/>
    </source>
</evidence>
<reference evidence="9" key="1">
    <citation type="submission" date="2018-03" db="EMBL/GenBank/DDBJ databases">
        <title>Gramella fulva sp. nov., isolated from a dry surface of tidal flat.</title>
        <authorList>
            <person name="Hwang S.H."/>
            <person name="Hwang W.M."/>
            <person name="Kang K."/>
            <person name="Ahn T.-Y."/>
        </authorList>
    </citation>
    <scope>NUCLEOTIDE SEQUENCE [LARGE SCALE GENOMIC DNA]</scope>
    <source>
        <strain evidence="9">SH35</strain>
    </source>
</reference>
<dbReference type="KEGG" id="grs:C7S20_02295"/>
<dbReference type="Gene3D" id="3.40.720.10">
    <property type="entry name" value="Alkaline Phosphatase, subunit A"/>
    <property type="match status" value="1"/>
</dbReference>
<dbReference type="GO" id="GO:0046872">
    <property type="term" value="F:metal ion binding"/>
    <property type="evidence" value="ECO:0007669"/>
    <property type="project" value="UniProtKB-KW"/>
</dbReference>
<accession>A0A2R3Z1Q4</accession>
<name>A0A2R3Z1Q4_9FLAO</name>
<dbReference type="CDD" id="cd16016">
    <property type="entry name" value="AP-SPAP"/>
    <property type="match status" value="1"/>
</dbReference>
<dbReference type="Gene3D" id="3.30.1360.150">
    <property type="match status" value="1"/>
</dbReference>
<feature type="signal peptide" evidence="7">
    <location>
        <begin position="1"/>
        <end position="19"/>
    </location>
</feature>
<dbReference type="PANTHER" id="PTHR10151">
    <property type="entry name" value="ECTONUCLEOTIDE PYROPHOSPHATASE/PHOSPHODIESTERASE"/>
    <property type="match status" value="1"/>
</dbReference>
<dbReference type="InterPro" id="IPR026263">
    <property type="entry name" value="Alkaline_phosphatase_prok"/>
</dbReference>
<dbReference type="OrthoDB" id="9766127at2"/>
<keyword evidence="3 7" id="KW-0732">Signal</keyword>
<feature type="active site" description="Phosphothreonine intermediate" evidence="5">
    <location>
        <position position="76"/>
    </location>
</feature>
<dbReference type="InterPro" id="IPR017850">
    <property type="entry name" value="Alkaline_phosphatase_core_sf"/>
</dbReference>
<evidence type="ECO:0000256" key="5">
    <source>
        <dbReference type="PIRSR" id="PIRSR031924-50"/>
    </source>
</evidence>
<evidence type="ECO:0000256" key="6">
    <source>
        <dbReference type="PIRSR" id="PIRSR031924-51"/>
    </source>
</evidence>
<dbReference type="NCBIfam" id="NF042991">
    <property type="entry name" value="alk_phos_PafA"/>
    <property type="match status" value="1"/>
</dbReference>
<evidence type="ECO:0000313" key="8">
    <source>
        <dbReference type="EMBL" id="AVR44186.1"/>
    </source>
</evidence>
<feature type="chain" id="PRO_5015306811" evidence="7">
    <location>
        <begin position="20"/>
        <end position="543"/>
    </location>
</feature>
<protein>
    <submittedName>
        <fullName evidence="8">Alkaline phosphatase</fullName>
    </submittedName>
</protein>
<evidence type="ECO:0000256" key="3">
    <source>
        <dbReference type="ARBA" id="ARBA00022729"/>
    </source>
</evidence>
<dbReference type="PANTHER" id="PTHR10151:SF120">
    <property type="entry name" value="BIS(5'-ADENOSYL)-TRIPHOSPHATASE"/>
    <property type="match status" value="1"/>
</dbReference>
<keyword evidence="2 4" id="KW-0479">Metal-binding</keyword>
<dbReference type="GO" id="GO:0004035">
    <property type="term" value="F:alkaline phosphatase activity"/>
    <property type="evidence" value="ECO:0007669"/>
    <property type="project" value="InterPro"/>
</dbReference>
<dbReference type="SUPFAM" id="SSF53649">
    <property type="entry name" value="Alkaline phosphatase-like"/>
    <property type="match status" value="1"/>
</dbReference>
<dbReference type="AlphaFoldDB" id="A0A2R3Z1Q4"/>
<keyword evidence="9" id="KW-1185">Reference proteome</keyword>